<evidence type="ECO:0000313" key="2">
    <source>
        <dbReference type="EMBL" id="SEQ13866.1"/>
    </source>
</evidence>
<evidence type="ECO:0000313" key="3">
    <source>
        <dbReference type="Proteomes" id="UP000199055"/>
    </source>
</evidence>
<dbReference type="RefSeq" id="WP_245770003.1">
    <property type="nucleotide sequence ID" value="NZ_FOET01000004.1"/>
</dbReference>
<dbReference type="STRING" id="403935.SAMN05216481_104147"/>
<sequence length="386" mass="44140">MRHDSGRNEKTGGRAPDEGMEAVFTEVDAIRRELPDRSSFRDRDTLKILAERIEGSPELSRRPVVRAFLEDIGSFTPGDRLDAVKGHINGRRDNHLFSLFDASYFPKLSLDYLTYEELPADPHLAQRYASPTAPVVITGRSQGFTSRVVVALFPENHIDGLQRPDDLIFYFIDKFVERHNRITRKMIDAVMAEGSFPRIQGAPDERIRQASSWWVRLHEYHHRQGDMPIPEFLPAKKYKPLAGLEELRVDVSAMLALLNDRALPREEAHTAYEYILAERLLRYAVEGIPRPNYDAVASQLLFGYLGEHGGIRVRDGVIELGAAVPTVLAEFLGEIQRIEAGIHRDPVEAVRKRLLEFTNRYTDYDPVARDYRYVPFFAEVKERLGV</sequence>
<accession>A0A1H9DK47</accession>
<name>A0A1H9DK47_9ACTN</name>
<protein>
    <submittedName>
        <fullName evidence="2">Uncharacterized protein</fullName>
    </submittedName>
</protein>
<dbReference type="Pfam" id="PF19985">
    <property type="entry name" value="DUF6421"/>
    <property type="match status" value="1"/>
</dbReference>
<evidence type="ECO:0000256" key="1">
    <source>
        <dbReference type="SAM" id="MobiDB-lite"/>
    </source>
</evidence>
<dbReference type="InterPro" id="IPR046306">
    <property type="entry name" value="DUF6421"/>
</dbReference>
<feature type="region of interest" description="Disordered" evidence="1">
    <location>
        <begin position="1"/>
        <end position="20"/>
    </location>
</feature>
<proteinExistence type="predicted"/>
<gene>
    <name evidence="2" type="ORF">SAMN05216481_104147</name>
</gene>
<reference evidence="2 3" key="1">
    <citation type="submission" date="2016-10" db="EMBL/GenBank/DDBJ databases">
        <authorList>
            <person name="de Groot N.N."/>
        </authorList>
    </citation>
    <scope>NUCLEOTIDE SEQUENCE [LARGE SCALE GENOMIC DNA]</scope>
    <source>
        <strain evidence="2 3">CGMCC 4.3519</strain>
    </source>
</reference>
<dbReference type="EMBL" id="FOET01000004">
    <property type="protein sequence ID" value="SEQ13866.1"/>
    <property type="molecule type" value="Genomic_DNA"/>
</dbReference>
<dbReference type="AlphaFoldDB" id="A0A1H9DK47"/>
<dbReference type="Proteomes" id="UP000199055">
    <property type="component" value="Unassembled WGS sequence"/>
</dbReference>
<keyword evidence="3" id="KW-1185">Reference proteome</keyword>
<feature type="compositionally biased region" description="Basic and acidic residues" evidence="1">
    <location>
        <begin position="1"/>
        <end position="17"/>
    </location>
</feature>
<organism evidence="2 3">
    <name type="scientific">Streptomyces radiopugnans</name>
    <dbReference type="NCBI Taxonomy" id="403935"/>
    <lineage>
        <taxon>Bacteria</taxon>
        <taxon>Bacillati</taxon>
        <taxon>Actinomycetota</taxon>
        <taxon>Actinomycetes</taxon>
        <taxon>Kitasatosporales</taxon>
        <taxon>Streptomycetaceae</taxon>
        <taxon>Streptomyces</taxon>
    </lineage>
</organism>